<name>A0A8S5QPS9_9CAUD</name>
<dbReference type="EMBL" id="BK015701">
    <property type="protein sequence ID" value="DAE20803.1"/>
    <property type="molecule type" value="Genomic_DNA"/>
</dbReference>
<organism evidence="1">
    <name type="scientific">Siphoviridae sp. ctB9E3</name>
    <dbReference type="NCBI Taxonomy" id="2826187"/>
    <lineage>
        <taxon>Viruses</taxon>
        <taxon>Duplodnaviria</taxon>
        <taxon>Heunggongvirae</taxon>
        <taxon>Uroviricota</taxon>
        <taxon>Caudoviricetes</taxon>
    </lineage>
</organism>
<reference evidence="1" key="1">
    <citation type="journal article" date="2021" name="Proc. Natl. Acad. Sci. U.S.A.">
        <title>A Catalog of Tens of Thousands of Viruses from Human Metagenomes Reveals Hidden Associations with Chronic Diseases.</title>
        <authorList>
            <person name="Tisza M.J."/>
            <person name="Buck C.B."/>
        </authorList>
    </citation>
    <scope>NUCLEOTIDE SEQUENCE</scope>
    <source>
        <strain evidence="1">CtB9E3</strain>
    </source>
</reference>
<evidence type="ECO:0000313" key="1">
    <source>
        <dbReference type="EMBL" id="DAE20803.1"/>
    </source>
</evidence>
<sequence>MTSIMALTDGLLDLIPQPAKGWSVYRQTAPKPTDKPPWIIETVTTTGHMVGETHRLQGGVGMLQVRVVSTTADSVNVLADDLIIPALTGLHADIPGFSTGCLTLAVDSGAYAAGLTAEDTSLLYQCRLLTYRFIWSRNV</sequence>
<proteinExistence type="predicted"/>
<protein>
    <submittedName>
        <fullName evidence="1">Uncharacterized protein</fullName>
    </submittedName>
</protein>
<accession>A0A8S5QPS9</accession>